<sequence length="47" mass="5178">MLEAQGYIAISVIYVVVAWVHWRFSNKAHVATGQSTANESNEQGGKE</sequence>
<dbReference type="EMBL" id="JACEGD010000062">
    <property type="protein sequence ID" value="MBH5391928.1"/>
    <property type="molecule type" value="Genomic_DNA"/>
</dbReference>
<keyword evidence="3" id="KW-1185">Reference proteome</keyword>
<keyword evidence="1" id="KW-0472">Membrane</keyword>
<evidence type="ECO:0000256" key="1">
    <source>
        <dbReference type="SAM" id="Phobius"/>
    </source>
</evidence>
<comment type="caution">
    <text evidence="2">The sequence shown here is derived from an EMBL/GenBank/DDBJ whole genome shotgun (WGS) entry which is preliminary data.</text>
</comment>
<dbReference type="Proteomes" id="UP001194539">
    <property type="component" value="Unassembled WGS sequence"/>
</dbReference>
<reference evidence="2 3" key="1">
    <citation type="submission" date="2020-07" db="EMBL/GenBank/DDBJ databases">
        <title>Bradyrhizobium diversity isolated from nodules of indigenous legumes of Western Australia.</title>
        <authorList>
            <person name="Klepa M.S."/>
        </authorList>
    </citation>
    <scope>NUCLEOTIDE SEQUENCE [LARGE SCALE GENOMIC DNA]</scope>
    <source>
        <strain evidence="2 3">CNPSo 4019</strain>
    </source>
</reference>
<feature type="transmembrane region" description="Helical" evidence="1">
    <location>
        <begin position="6"/>
        <end position="24"/>
    </location>
</feature>
<dbReference type="RefSeq" id="WP_197969509.1">
    <property type="nucleotide sequence ID" value="NZ_JACEGD010000062.1"/>
</dbReference>
<keyword evidence="1" id="KW-0812">Transmembrane</keyword>
<proteinExistence type="predicted"/>
<organism evidence="2 3">
    <name type="scientific">Bradyrhizobium diversitatis</name>
    <dbReference type="NCBI Taxonomy" id="2755406"/>
    <lineage>
        <taxon>Bacteria</taxon>
        <taxon>Pseudomonadati</taxon>
        <taxon>Pseudomonadota</taxon>
        <taxon>Alphaproteobacteria</taxon>
        <taxon>Hyphomicrobiales</taxon>
        <taxon>Nitrobacteraceae</taxon>
        <taxon>Bradyrhizobium</taxon>
    </lineage>
</organism>
<evidence type="ECO:0000313" key="3">
    <source>
        <dbReference type="Proteomes" id="UP001194539"/>
    </source>
</evidence>
<keyword evidence="1" id="KW-1133">Transmembrane helix</keyword>
<evidence type="ECO:0000313" key="2">
    <source>
        <dbReference type="EMBL" id="MBH5391928.1"/>
    </source>
</evidence>
<accession>A0ABS0PFE1</accession>
<gene>
    <name evidence="2" type="ORF">H1B27_37565</name>
</gene>
<name>A0ABS0PFE1_9BRAD</name>
<protein>
    <submittedName>
        <fullName evidence="2">Uncharacterized protein</fullName>
    </submittedName>
</protein>